<name>M1U9P2_9CAUD</name>
<evidence type="ECO:0000313" key="2">
    <source>
        <dbReference type="EMBL" id="AGG54246.1"/>
    </source>
</evidence>
<dbReference type="GeneID" id="15013607"/>
<evidence type="ECO:0000313" key="3">
    <source>
        <dbReference type="Proteomes" id="UP000203282"/>
    </source>
</evidence>
<proteinExistence type="predicted"/>
<dbReference type="EMBL" id="HQ316583">
    <property type="protein sequence ID" value="AGG54246.1"/>
    <property type="molecule type" value="Genomic_DNA"/>
</dbReference>
<feature type="transmembrane region" description="Helical" evidence="1">
    <location>
        <begin position="12"/>
        <end position="31"/>
    </location>
</feature>
<protein>
    <submittedName>
        <fullName evidence="2">Uncharacterized protein</fullName>
    </submittedName>
</protein>
<keyword evidence="1" id="KW-0472">Membrane</keyword>
<keyword evidence="1" id="KW-0812">Transmembrane</keyword>
<evidence type="ECO:0000256" key="1">
    <source>
        <dbReference type="SAM" id="Phobius"/>
    </source>
</evidence>
<dbReference type="RefSeq" id="YP_007677371.1">
    <property type="nucleotide sequence ID" value="NC_020875.1"/>
</dbReference>
<reference evidence="2 3" key="1">
    <citation type="submission" date="2010-03" db="EMBL/GenBank/DDBJ databases">
        <title>The Genome Sequence of Cyanophage S-SSM4.</title>
        <authorList>
            <consortium name="The Broad Institute Genome Sequencing Platform"/>
            <person name="Henn M.R."/>
            <person name="Sullivan M.S."/>
            <person name="Osburne M.S."/>
            <person name="Levin J."/>
            <person name="Malboeuf C."/>
            <person name="Casali M."/>
            <person name="Russ C."/>
            <person name="Lennon N."/>
            <person name="Erlich R."/>
            <person name="Young S.K."/>
            <person name="Koehrsen M."/>
            <person name="Yandava C."/>
            <person name="Zeng Q."/>
            <person name="Alvarado L."/>
            <person name="Anderson S."/>
            <person name="Berlin A."/>
            <person name="Borenstein D."/>
            <person name="Chen Z."/>
            <person name="Engels R."/>
            <person name="Freedman E."/>
            <person name="Gellesch M."/>
            <person name="Goldberg J."/>
            <person name="Green L."/>
            <person name="Griggs A."/>
            <person name="Gujja S."/>
            <person name="Heiman D."/>
            <person name="Hepburn T."/>
            <person name="Howarth C."/>
            <person name="Jen D."/>
            <person name="Larson L."/>
            <person name="Lewis B."/>
            <person name="Mehta T."/>
            <person name="Park D."/>
            <person name="Pearson M."/>
            <person name="Roberts A."/>
            <person name="Ryan E."/>
            <person name="Saif S."/>
            <person name="Shea T."/>
            <person name="Shenoy N."/>
            <person name="Sisk P."/>
            <person name="Stolte C."/>
            <person name="Sykes S."/>
            <person name="Walk T."/>
            <person name="White J."/>
            <person name="Yu Q."/>
            <person name="Coleman M.L."/>
            <person name="Huang K.H."/>
            <person name="Weigele P.R."/>
            <person name="DeFrancesco A.S."/>
            <person name="Kern S.E."/>
            <person name="Thompson L.R."/>
            <person name="Fu R."/>
            <person name="Hombeck B."/>
            <person name="Chisholm S.W."/>
            <person name="Haas B."/>
            <person name="Nusbaum C."/>
            <person name="Galagan J."/>
            <person name="Birren B."/>
        </authorList>
    </citation>
    <scope>NUCLEOTIDE SEQUENCE [LARGE SCALE GENOMIC DNA]</scope>
    <source>
        <strain evidence="2 3">S-SSM4</strain>
    </source>
</reference>
<dbReference type="OrthoDB" id="39337at10239"/>
<sequence>MYVDQSTWIQTMLFPFMPVICVFIVSIIMLGDLPFNDDDDDDDGGGGLMQPVYNYLPQGT</sequence>
<organism evidence="2 3">
    <name type="scientific">Synechococcus phage S-SSM4</name>
    <dbReference type="NCBI Taxonomy" id="536466"/>
    <lineage>
        <taxon>Viruses</taxon>
        <taxon>Duplodnaviria</taxon>
        <taxon>Heunggongvirae</taxon>
        <taxon>Uroviricota</taxon>
        <taxon>Caudoviricetes</taxon>
        <taxon>Pantevenvirales</taxon>
        <taxon>Kyanoviridae</taxon>
        <taxon>Greenvirus</taxon>
        <taxon>Greenvirus ssm4</taxon>
    </lineage>
</organism>
<keyword evidence="1" id="KW-1133">Transmembrane helix</keyword>
<gene>
    <name evidence="2" type="ORF">CYXG_00182</name>
</gene>
<dbReference type="Proteomes" id="UP000203282">
    <property type="component" value="Segment"/>
</dbReference>
<accession>M1U9P2</accession>
<dbReference type="KEGG" id="vg:15013607"/>
<keyword evidence="3" id="KW-1185">Reference proteome</keyword>